<gene>
    <name evidence="2" type="ORF">AVDCRST_MAG08-3323</name>
</gene>
<evidence type="ECO:0008006" key="3">
    <source>
        <dbReference type="Google" id="ProtNLM"/>
    </source>
</evidence>
<proteinExistence type="predicted"/>
<feature type="region of interest" description="Disordered" evidence="1">
    <location>
        <begin position="39"/>
        <end position="91"/>
    </location>
</feature>
<dbReference type="PROSITE" id="PS51257">
    <property type="entry name" value="PROKAR_LIPOPROTEIN"/>
    <property type="match status" value="1"/>
</dbReference>
<sequence length="91" mass="10241">MQRVTKGRAARPALVVVALGAALSGCGLPEGGYGQSAPYSSYSSPTYYHPPSHYRSHRSENHHRSSSQPRTENWSQQRLQQHWVNQAQRPR</sequence>
<name>A0A6J4J8K4_9PROT</name>
<organism evidence="2">
    <name type="scientific">uncultured Acetobacteraceae bacterium</name>
    <dbReference type="NCBI Taxonomy" id="169975"/>
    <lineage>
        <taxon>Bacteria</taxon>
        <taxon>Pseudomonadati</taxon>
        <taxon>Pseudomonadota</taxon>
        <taxon>Alphaproteobacteria</taxon>
        <taxon>Acetobacterales</taxon>
        <taxon>Acetobacteraceae</taxon>
        <taxon>environmental samples</taxon>
    </lineage>
</organism>
<evidence type="ECO:0000256" key="1">
    <source>
        <dbReference type="SAM" id="MobiDB-lite"/>
    </source>
</evidence>
<dbReference type="AlphaFoldDB" id="A0A6J4J8K4"/>
<accession>A0A6J4J8K4</accession>
<evidence type="ECO:0000313" key="2">
    <source>
        <dbReference type="EMBL" id="CAA9273274.1"/>
    </source>
</evidence>
<feature type="compositionally biased region" description="Low complexity" evidence="1">
    <location>
        <begin position="39"/>
        <end position="51"/>
    </location>
</feature>
<reference evidence="2" key="1">
    <citation type="submission" date="2020-02" db="EMBL/GenBank/DDBJ databases">
        <authorList>
            <person name="Meier V. D."/>
        </authorList>
    </citation>
    <scope>NUCLEOTIDE SEQUENCE</scope>
    <source>
        <strain evidence="2">AVDCRST_MAG08</strain>
    </source>
</reference>
<protein>
    <recommendedName>
        <fullName evidence="3">Lipoprotein</fullName>
    </recommendedName>
</protein>
<dbReference type="EMBL" id="CADCTG010000248">
    <property type="protein sequence ID" value="CAA9273274.1"/>
    <property type="molecule type" value="Genomic_DNA"/>
</dbReference>
<feature type="compositionally biased region" description="Polar residues" evidence="1">
    <location>
        <begin position="68"/>
        <end position="91"/>
    </location>
</feature>